<gene>
    <name evidence="2" type="ORF">ABB27_04485</name>
</gene>
<dbReference type="InterPro" id="IPR010982">
    <property type="entry name" value="Lambda_DNA-bd_dom_sf"/>
</dbReference>
<protein>
    <recommendedName>
        <fullName evidence="1">HTH cro/C1-type domain-containing protein</fullName>
    </recommendedName>
</protein>
<sequence length="117" mass="12762">MVDKNIDTLAARIRWARVNGGFSQTDLASLLGVNRSTVAHWERDAGYSPTIDHLRGISVAVGVTASWLVDGDKVLSIPGGSSRRPNLEGKMLELSRHLPVSFLINIVALMEAAENYF</sequence>
<dbReference type="CDD" id="cd00093">
    <property type="entry name" value="HTH_XRE"/>
    <property type="match status" value="1"/>
</dbReference>
<dbReference type="InterPro" id="IPR001387">
    <property type="entry name" value="Cro/C1-type_HTH"/>
</dbReference>
<dbReference type="Proteomes" id="UP000051863">
    <property type="component" value="Unassembled WGS sequence"/>
</dbReference>
<dbReference type="EMBL" id="LDJJ01000010">
    <property type="protein sequence ID" value="KRG70841.1"/>
    <property type="molecule type" value="Genomic_DNA"/>
</dbReference>
<dbReference type="SMART" id="SM00530">
    <property type="entry name" value="HTH_XRE"/>
    <property type="match status" value="1"/>
</dbReference>
<organism evidence="2 3">
    <name type="scientific">Stenotrophomonas terrae</name>
    <dbReference type="NCBI Taxonomy" id="405446"/>
    <lineage>
        <taxon>Bacteria</taxon>
        <taxon>Pseudomonadati</taxon>
        <taxon>Pseudomonadota</taxon>
        <taxon>Gammaproteobacteria</taxon>
        <taxon>Lysobacterales</taxon>
        <taxon>Lysobacteraceae</taxon>
        <taxon>Stenotrophomonas</taxon>
    </lineage>
</organism>
<dbReference type="OrthoDB" id="9772064at2"/>
<dbReference type="PATRIC" id="fig|405446.3.peg.124"/>
<dbReference type="Pfam" id="PF01381">
    <property type="entry name" value="HTH_3"/>
    <property type="match status" value="1"/>
</dbReference>
<dbReference type="AlphaFoldDB" id="A0A0R0CLC7"/>
<comment type="caution">
    <text evidence="2">The sequence shown here is derived from an EMBL/GenBank/DDBJ whole genome shotgun (WGS) entry which is preliminary data.</text>
</comment>
<dbReference type="GO" id="GO:0003677">
    <property type="term" value="F:DNA binding"/>
    <property type="evidence" value="ECO:0007669"/>
    <property type="project" value="InterPro"/>
</dbReference>
<dbReference type="SUPFAM" id="SSF47413">
    <property type="entry name" value="lambda repressor-like DNA-binding domains"/>
    <property type="match status" value="1"/>
</dbReference>
<evidence type="ECO:0000313" key="2">
    <source>
        <dbReference type="EMBL" id="KRG70841.1"/>
    </source>
</evidence>
<evidence type="ECO:0000259" key="1">
    <source>
        <dbReference type="PROSITE" id="PS50943"/>
    </source>
</evidence>
<evidence type="ECO:0000313" key="3">
    <source>
        <dbReference type="Proteomes" id="UP000051863"/>
    </source>
</evidence>
<keyword evidence="3" id="KW-1185">Reference proteome</keyword>
<proteinExistence type="predicted"/>
<dbReference type="Gene3D" id="1.10.260.40">
    <property type="entry name" value="lambda repressor-like DNA-binding domains"/>
    <property type="match status" value="1"/>
</dbReference>
<accession>A0A0R0CLC7</accession>
<feature type="domain" description="HTH cro/C1-type" evidence="1">
    <location>
        <begin position="13"/>
        <end position="68"/>
    </location>
</feature>
<reference evidence="2 3" key="1">
    <citation type="submission" date="2015-05" db="EMBL/GenBank/DDBJ databases">
        <title>Genome sequencing and analysis of members of genus Stenotrophomonas.</title>
        <authorList>
            <person name="Patil P.P."/>
            <person name="Midha S."/>
            <person name="Patil P.B."/>
        </authorList>
    </citation>
    <scope>NUCLEOTIDE SEQUENCE [LARGE SCALE GENOMIC DNA]</scope>
    <source>
        <strain evidence="2 3">DSM 18941</strain>
    </source>
</reference>
<name>A0A0R0CLC7_9GAMM</name>
<dbReference type="PROSITE" id="PS50943">
    <property type="entry name" value="HTH_CROC1"/>
    <property type="match status" value="1"/>
</dbReference>